<proteinExistence type="predicted"/>
<gene>
    <name evidence="2" type="ORF">RF11_04949</name>
</gene>
<keyword evidence="3" id="KW-1185">Reference proteome</keyword>
<evidence type="ECO:0000259" key="1">
    <source>
        <dbReference type="PROSITE" id="PS50994"/>
    </source>
</evidence>
<accession>A0A0C2M8H3</accession>
<dbReference type="InterPro" id="IPR001584">
    <property type="entry name" value="Integrase_cat-core"/>
</dbReference>
<dbReference type="SUPFAM" id="SSF53098">
    <property type="entry name" value="Ribonuclease H-like"/>
    <property type="match status" value="1"/>
</dbReference>
<dbReference type="InterPro" id="IPR050951">
    <property type="entry name" value="Retrovirus_Pol_polyprotein"/>
</dbReference>
<evidence type="ECO:0000313" key="2">
    <source>
        <dbReference type="EMBL" id="KII63290.1"/>
    </source>
</evidence>
<organism evidence="2 3">
    <name type="scientific">Thelohanellus kitauei</name>
    <name type="common">Myxosporean</name>
    <dbReference type="NCBI Taxonomy" id="669202"/>
    <lineage>
        <taxon>Eukaryota</taxon>
        <taxon>Metazoa</taxon>
        <taxon>Cnidaria</taxon>
        <taxon>Myxozoa</taxon>
        <taxon>Myxosporea</taxon>
        <taxon>Bivalvulida</taxon>
        <taxon>Platysporina</taxon>
        <taxon>Myxobolidae</taxon>
        <taxon>Thelohanellus</taxon>
    </lineage>
</organism>
<dbReference type="GO" id="GO:0015074">
    <property type="term" value="P:DNA integration"/>
    <property type="evidence" value="ECO:0007669"/>
    <property type="project" value="InterPro"/>
</dbReference>
<dbReference type="InterPro" id="IPR012337">
    <property type="entry name" value="RNaseH-like_sf"/>
</dbReference>
<name>A0A0C2M8H3_THEKT</name>
<dbReference type="InterPro" id="IPR036397">
    <property type="entry name" value="RNaseH_sf"/>
</dbReference>
<dbReference type="AlphaFoldDB" id="A0A0C2M8H3"/>
<sequence>MTELRNGKYRQLYRHININFYLLCSEQDDSRLYMSSTLPSNIDLGKSSLTPMHCLAKEETYAVSYLAMNNQLFAIMRFKNIRNCFENNSCPASRPSNESKVVQEFLMMINVLCLFYGIWYRKYRNDESFQLRVVLLGLFSHPFFKSCIIHMLKETLTGIHLPKIMFAYRSTWHKVSGFSPYYGLLGKGCETALELLLPKTNENSENISSHCLKLKHNLPRAHKIIVKNLQGSNFESKLLKSLCDNLKIRKTKTSPYNLQSNGLAESFCLTSSKLLAKCIHSDDKVDDTLNNVLMAYRISVHKAMKLSPYQCISGKEFLLSGDTSCGVNKSRNGYHDLAFITMVMPKD</sequence>
<dbReference type="PROSITE" id="PS50994">
    <property type="entry name" value="INTEGRASE"/>
    <property type="match status" value="1"/>
</dbReference>
<protein>
    <recommendedName>
        <fullName evidence="1">Integrase catalytic domain-containing protein</fullName>
    </recommendedName>
</protein>
<dbReference type="EMBL" id="JWZT01004745">
    <property type="protein sequence ID" value="KII63290.1"/>
    <property type="molecule type" value="Genomic_DNA"/>
</dbReference>
<dbReference type="PANTHER" id="PTHR37984:SF5">
    <property type="entry name" value="PROTEIN NYNRIN-LIKE"/>
    <property type="match status" value="1"/>
</dbReference>
<dbReference type="OrthoDB" id="98891at2759"/>
<dbReference type="Gene3D" id="3.30.420.10">
    <property type="entry name" value="Ribonuclease H-like superfamily/Ribonuclease H"/>
    <property type="match status" value="1"/>
</dbReference>
<feature type="domain" description="Integrase catalytic" evidence="1">
    <location>
        <begin position="158"/>
        <end position="316"/>
    </location>
</feature>
<dbReference type="Proteomes" id="UP000031668">
    <property type="component" value="Unassembled WGS sequence"/>
</dbReference>
<dbReference type="GO" id="GO:0003676">
    <property type="term" value="F:nucleic acid binding"/>
    <property type="evidence" value="ECO:0007669"/>
    <property type="project" value="InterPro"/>
</dbReference>
<dbReference type="PANTHER" id="PTHR37984">
    <property type="entry name" value="PROTEIN CBG26694"/>
    <property type="match status" value="1"/>
</dbReference>
<comment type="caution">
    <text evidence="2">The sequence shown here is derived from an EMBL/GenBank/DDBJ whole genome shotgun (WGS) entry which is preliminary data.</text>
</comment>
<reference evidence="2 3" key="1">
    <citation type="journal article" date="2014" name="Genome Biol. Evol.">
        <title>The genome of the myxosporean Thelohanellus kitauei shows adaptations to nutrient acquisition within its fish host.</title>
        <authorList>
            <person name="Yang Y."/>
            <person name="Xiong J."/>
            <person name="Zhou Z."/>
            <person name="Huo F."/>
            <person name="Miao W."/>
            <person name="Ran C."/>
            <person name="Liu Y."/>
            <person name="Zhang J."/>
            <person name="Feng J."/>
            <person name="Wang M."/>
            <person name="Wang M."/>
            <person name="Wang L."/>
            <person name="Yao B."/>
        </authorList>
    </citation>
    <scope>NUCLEOTIDE SEQUENCE [LARGE SCALE GENOMIC DNA]</scope>
    <source>
        <strain evidence="2">Wuqing</strain>
    </source>
</reference>
<evidence type="ECO:0000313" key="3">
    <source>
        <dbReference type="Proteomes" id="UP000031668"/>
    </source>
</evidence>